<dbReference type="STRING" id="39060.SAMN05660706_1095"/>
<dbReference type="CDD" id="cd00093">
    <property type="entry name" value="HTH_XRE"/>
    <property type="match status" value="1"/>
</dbReference>
<dbReference type="InterPro" id="IPR001387">
    <property type="entry name" value="Cro/C1-type_HTH"/>
</dbReference>
<dbReference type="EMBL" id="FOYM01000009">
    <property type="protein sequence ID" value="SFR03317.1"/>
    <property type="molecule type" value="Genomic_DNA"/>
</dbReference>
<evidence type="ECO:0000259" key="2">
    <source>
        <dbReference type="PROSITE" id="PS50943"/>
    </source>
</evidence>
<proteinExistence type="predicted"/>
<dbReference type="SUPFAM" id="SSF47413">
    <property type="entry name" value="lambda repressor-like DNA-binding domains"/>
    <property type="match status" value="1"/>
</dbReference>
<keyword evidence="1" id="KW-0238">DNA-binding</keyword>
<dbReference type="SMART" id="SM00530">
    <property type="entry name" value="HTH_XRE"/>
    <property type="match status" value="1"/>
</dbReference>
<gene>
    <name evidence="3" type="ORF">SAMN05660706_1095</name>
</gene>
<dbReference type="Proteomes" id="UP000199584">
    <property type="component" value="Unassembled WGS sequence"/>
</dbReference>
<dbReference type="PANTHER" id="PTHR46558">
    <property type="entry name" value="TRACRIPTIONAL REGULATORY PROTEIN-RELATED-RELATED"/>
    <property type="match status" value="1"/>
</dbReference>
<dbReference type="AlphaFoldDB" id="A0A1I6DD55"/>
<evidence type="ECO:0000313" key="4">
    <source>
        <dbReference type="Proteomes" id="UP000199584"/>
    </source>
</evidence>
<dbReference type="Gene3D" id="1.10.260.40">
    <property type="entry name" value="lambda repressor-like DNA-binding domains"/>
    <property type="match status" value="1"/>
</dbReference>
<accession>A0A1I6DD55</accession>
<reference evidence="4" key="1">
    <citation type="submission" date="2016-10" db="EMBL/GenBank/DDBJ databases">
        <authorList>
            <person name="Varghese N."/>
            <person name="Submissions S."/>
        </authorList>
    </citation>
    <scope>NUCLEOTIDE SEQUENCE [LARGE SCALE GENOMIC DNA]</scope>
    <source>
        <strain evidence="4">DSM 3669</strain>
    </source>
</reference>
<dbReference type="PROSITE" id="PS50943">
    <property type="entry name" value="HTH_CROC1"/>
    <property type="match status" value="1"/>
</dbReference>
<dbReference type="GO" id="GO:0003677">
    <property type="term" value="F:DNA binding"/>
    <property type="evidence" value="ECO:0007669"/>
    <property type="project" value="UniProtKB-KW"/>
</dbReference>
<sequence>MEKYLLPQRLKSLREDKGLSQYNLAKSLGYSRGQIANYEQGTRRPDPDTLQRLADFFNVSVDYLLGRANDPSTPSWWHRNTPPTDIELEDFLKSANIYFDGAPLNEEDKEDILTYLKVKWEREKKKREKGKG</sequence>
<evidence type="ECO:0000256" key="1">
    <source>
        <dbReference type="ARBA" id="ARBA00023125"/>
    </source>
</evidence>
<keyword evidence="4" id="KW-1185">Reference proteome</keyword>
<dbReference type="PANTHER" id="PTHR46558:SF11">
    <property type="entry name" value="HTH-TYPE TRANSCRIPTIONAL REGULATOR XRE"/>
    <property type="match status" value="1"/>
</dbReference>
<name>A0A1I6DD55_9FIRM</name>
<feature type="domain" description="HTH cro/C1-type" evidence="2">
    <location>
        <begin position="10"/>
        <end position="64"/>
    </location>
</feature>
<evidence type="ECO:0000313" key="3">
    <source>
        <dbReference type="EMBL" id="SFR03317.1"/>
    </source>
</evidence>
<protein>
    <submittedName>
        <fullName evidence="3">Transcriptional regulator, contains XRE-family HTH domain</fullName>
    </submittedName>
</protein>
<dbReference type="RefSeq" id="WP_245779680.1">
    <property type="nucleotide sequence ID" value="NZ_FOYM01000009.1"/>
</dbReference>
<dbReference type="Pfam" id="PF01381">
    <property type="entry name" value="HTH_3"/>
    <property type="match status" value="1"/>
</dbReference>
<dbReference type="InterPro" id="IPR010982">
    <property type="entry name" value="Lambda_DNA-bd_dom_sf"/>
</dbReference>
<organism evidence="3 4">
    <name type="scientific">Desulfoscipio geothermicus DSM 3669</name>
    <dbReference type="NCBI Taxonomy" id="1121426"/>
    <lineage>
        <taxon>Bacteria</taxon>
        <taxon>Bacillati</taxon>
        <taxon>Bacillota</taxon>
        <taxon>Clostridia</taxon>
        <taxon>Eubacteriales</taxon>
        <taxon>Desulfallaceae</taxon>
        <taxon>Desulfoscipio</taxon>
    </lineage>
</organism>